<dbReference type="Gene3D" id="1.10.10.10">
    <property type="entry name" value="Winged helix-like DNA-binding domain superfamily/Winged helix DNA-binding domain"/>
    <property type="match status" value="1"/>
</dbReference>
<organism evidence="5 6">
    <name type="scientific">Agrobacterium tumefaciens</name>
    <dbReference type="NCBI Taxonomy" id="358"/>
    <lineage>
        <taxon>Bacteria</taxon>
        <taxon>Pseudomonadati</taxon>
        <taxon>Pseudomonadota</taxon>
        <taxon>Alphaproteobacteria</taxon>
        <taxon>Hyphomicrobiales</taxon>
        <taxon>Rhizobiaceae</taxon>
        <taxon>Rhizobium/Agrobacterium group</taxon>
        <taxon>Agrobacterium</taxon>
        <taxon>Agrobacterium tumefaciens complex</taxon>
    </lineage>
</organism>
<proteinExistence type="predicted"/>
<dbReference type="PROSITE" id="PS50949">
    <property type="entry name" value="HTH_GNTR"/>
    <property type="match status" value="1"/>
</dbReference>
<dbReference type="InterPro" id="IPR036388">
    <property type="entry name" value="WH-like_DNA-bd_sf"/>
</dbReference>
<dbReference type="InterPro" id="IPR036390">
    <property type="entry name" value="WH_DNA-bd_sf"/>
</dbReference>
<dbReference type="Proteomes" id="UP000663946">
    <property type="component" value="Plasmid pQ15_94_2"/>
</dbReference>
<dbReference type="InterPro" id="IPR011711">
    <property type="entry name" value="GntR_C"/>
</dbReference>
<sequence length="248" mass="27252">MVKLGEILRAATREVHGNSSENANDAVSSAGRVTAAYQAIRNAIRSNVFPPGYQAAEIEIARQLGMSRTPVHEAMARLQEDGLVRILPKKGIIICALSPADIEEIYEVIIALEGAAAARLSLTAEDVKLPITAQLRSATNEMMQALERKDLINWAAADERFHEILVARSGNGRLMRMASTVADQLHRARMFTLNLRPWPESSSEEHIAIVEAIESGDEVMASRAARVHRKHALDQLLPLIAKLNLQNL</sequence>
<dbReference type="SUPFAM" id="SSF46785">
    <property type="entry name" value="Winged helix' DNA-binding domain"/>
    <property type="match status" value="1"/>
</dbReference>
<reference evidence="5" key="1">
    <citation type="submission" date="2020-02" db="EMBL/GenBank/DDBJ databases">
        <title>Unexpected conservation and global transmission of agrobacterial virulence plasmids.</title>
        <authorList>
            <person name="Weisberg A.J."/>
            <person name="Davis E.W. II"/>
            <person name="Tabima J.R."/>
            <person name="Belcher M.S."/>
            <person name="Miller M."/>
            <person name="Kuo C.-H."/>
            <person name="Loper J.E."/>
            <person name="Grunwald N.J."/>
            <person name="Putnam M.L."/>
            <person name="Chang J.H."/>
        </authorList>
    </citation>
    <scope>NUCLEOTIDE SEQUENCE</scope>
    <source>
        <strain evidence="5">Q15/94</strain>
        <plasmid evidence="5">pQ15_94_2</plasmid>
    </source>
</reference>
<keyword evidence="1" id="KW-0805">Transcription regulation</keyword>
<dbReference type="CDD" id="cd07377">
    <property type="entry name" value="WHTH_GntR"/>
    <property type="match status" value="1"/>
</dbReference>
<dbReference type="SUPFAM" id="SSF48008">
    <property type="entry name" value="GntR ligand-binding domain-like"/>
    <property type="match status" value="1"/>
</dbReference>
<gene>
    <name evidence="5" type="ORF">G6M86_26600</name>
</gene>
<evidence type="ECO:0000313" key="6">
    <source>
        <dbReference type="Proteomes" id="UP000663946"/>
    </source>
</evidence>
<dbReference type="InterPro" id="IPR008920">
    <property type="entry name" value="TF_FadR/GntR_C"/>
</dbReference>
<dbReference type="Pfam" id="PF00392">
    <property type="entry name" value="GntR"/>
    <property type="match status" value="1"/>
</dbReference>
<feature type="domain" description="HTH gntR-type" evidence="4">
    <location>
        <begin position="30"/>
        <end position="97"/>
    </location>
</feature>
<dbReference type="PANTHER" id="PTHR43537">
    <property type="entry name" value="TRANSCRIPTIONAL REGULATOR, GNTR FAMILY"/>
    <property type="match status" value="1"/>
</dbReference>
<dbReference type="SMART" id="SM00895">
    <property type="entry name" value="FCD"/>
    <property type="match status" value="1"/>
</dbReference>
<keyword evidence="5" id="KW-0614">Plasmid</keyword>
<dbReference type="PRINTS" id="PR00035">
    <property type="entry name" value="HTHGNTR"/>
</dbReference>
<dbReference type="RefSeq" id="WP_333722671.1">
    <property type="nucleotide sequence ID" value="NZ_CP049219.1"/>
</dbReference>
<evidence type="ECO:0000256" key="3">
    <source>
        <dbReference type="ARBA" id="ARBA00023163"/>
    </source>
</evidence>
<evidence type="ECO:0000313" key="5">
    <source>
        <dbReference type="EMBL" id="QTG16882.1"/>
    </source>
</evidence>
<dbReference type="InterPro" id="IPR000524">
    <property type="entry name" value="Tscrpt_reg_HTH_GntR"/>
</dbReference>
<keyword evidence="3" id="KW-0804">Transcription</keyword>
<dbReference type="PANTHER" id="PTHR43537:SF24">
    <property type="entry name" value="GLUCONATE OPERON TRANSCRIPTIONAL REPRESSOR"/>
    <property type="match status" value="1"/>
</dbReference>
<dbReference type="SMART" id="SM00345">
    <property type="entry name" value="HTH_GNTR"/>
    <property type="match status" value="1"/>
</dbReference>
<dbReference type="GO" id="GO:0003677">
    <property type="term" value="F:DNA binding"/>
    <property type="evidence" value="ECO:0007669"/>
    <property type="project" value="UniProtKB-KW"/>
</dbReference>
<geneLocation type="plasmid" evidence="5 6">
    <name>pQ15_94_2</name>
</geneLocation>
<name>A0AAJ4N8U4_AGRTU</name>
<dbReference type="AlphaFoldDB" id="A0AAJ4N8U4"/>
<accession>A0AAJ4N8U4</accession>
<evidence type="ECO:0000256" key="1">
    <source>
        <dbReference type="ARBA" id="ARBA00023015"/>
    </source>
</evidence>
<evidence type="ECO:0000256" key="2">
    <source>
        <dbReference type="ARBA" id="ARBA00023125"/>
    </source>
</evidence>
<dbReference type="GO" id="GO:0003700">
    <property type="term" value="F:DNA-binding transcription factor activity"/>
    <property type="evidence" value="ECO:0007669"/>
    <property type="project" value="InterPro"/>
</dbReference>
<dbReference type="Pfam" id="PF07729">
    <property type="entry name" value="FCD"/>
    <property type="match status" value="1"/>
</dbReference>
<protein>
    <submittedName>
        <fullName evidence="5">GntR family transcriptional regulator</fullName>
    </submittedName>
</protein>
<dbReference type="EMBL" id="CP049219">
    <property type="protein sequence ID" value="QTG16882.1"/>
    <property type="molecule type" value="Genomic_DNA"/>
</dbReference>
<dbReference type="Gene3D" id="1.20.120.530">
    <property type="entry name" value="GntR ligand-binding domain-like"/>
    <property type="match status" value="1"/>
</dbReference>
<evidence type="ECO:0000259" key="4">
    <source>
        <dbReference type="PROSITE" id="PS50949"/>
    </source>
</evidence>
<keyword evidence="2" id="KW-0238">DNA-binding</keyword>